<evidence type="ECO:0000313" key="5">
    <source>
        <dbReference type="EMBL" id="EAZ89309.1"/>
    </source>
</evidence>
<feature type="domain" description="Glycosyl transferase family 1" evidence="3">
    <location>
        <begin position="234"/>
        <end position="331"/>
    </location>
</feature>
<feature type="domain" description="Glycosyltransferase subfamily 4-like N-terminal" evidence="4">
    <location>
        <begin position="75"/>
        <end position="167"/>
    </location>
</feature>
<dbReference type="InterPro" id="IPR001296">
    <property type="entry name" value="Glyco_trans_1"/>
</dbReference>
<evidence type="ECO:0008006" key="7">
    <source>
        <dbReference type="Google" id="ProtNLM"/>
    </source>
</evidence>
<reference evidence="5 6" key="1">
    <citation type="submission" date="2007-03" db="EMBL/GenBank/DDBJ databases">
        <authorList>
            <person name="Stal L."/>
            <person name="Ferriera S."/>
            <person name="Johnson J."/>
            <person name="Kravitz S."/>
            <person name="Beeson K."/>
            <person name="Sutton G."/>
            <person name="Rogers Y.-H."/>
            <person name="Friedman R."/>
            <person name="Frazier M."/>
            <person name="Venter J.C."/>
        </authorList>
    </citation>
    <scope>NUCLEOTIDE SEQUENCE [LARGE SCALE GENOMIC DNA]</scope>
    <source>
        <strain evidence="5 6">CCY0110</strain>
    </source>
</reference>
<dbReference type="Pfam" id="PF13439">
    <property type="entry name" value="Glyco_transf_4"/>
    <property type="match status" value="1"/>
</dbReference>
<accession>A3IVZ8</accession>
<dbReference type="SUPFAM" id="SSF53756">
    <property type="entry name" value="UDP-Glycosyltransferase/glycogen phosphorylase"/>
    <property type="match status" value="1"/>
</dbReference>
<dbReference type="CDD" id="cd03801">
    <property type="entry name" value="GT4_PimA-like"/>
    <property type="match status" value="1"/>
</dbReference>
<keyword evidence="1" id="KW-0328">Glycosyltransferase</keyword>
<organism evidence="5 6">
    <name type="scientific">Crocosphaera chwakensis CCY0110</name>
    <dbReference type="NCBI Taxonomy" id="391612"/>
    <lineage>
        <taxon>Bacteria</taxon>
        <taxon>Bacillati</taxon>
        <taxon>Cyanobacteriota</taxon>
        <taxon>Cyanophyceae</taxon>
        <taxon>Oscillatoriophycideae</taxon>
        <taxon>Chroococcales</taxon>
        <taxon>Aphanothecaceae</taxon>
        <taxon>Crocosphaera</taxon>
        <taxon>Crocosphaera chwakensis</taxon>
    </lineage>
</organism>
<proteinExistence type="predicted"/>
<dbReference type="PANTHER" id="PTHR12526">
    <property type="entry name" value="GLYCOSYLTRANSFERASE"/>
    <property type="match status" value="1"/>
</dbReference>
<evidence type="ECO:0000259" key="3">
    <source>
        <dbReference type="Pfam" id="PF00534"/>
    </source>
</evidence>
<dbReference type="AlphaFoldDB" id="A3IVZ8"/>
<keyword evidence="2" id="KW-0808">Transferase</keyword>
<evidence type="ECO:0000256" key="2">
    <source>
        <dbReference type="ARBA" id="ARBA00022679"/>
    </source>
</evidence>
<dbReference type="eggNOG" id="COG0438">
    <property type="taxonomic scope" value="Bacteria"/>
</dbReference>
<comment type="caution">
    <text evidence="5">The sequence shown here is derived from an EMBL/GenBank/DDBJ whole genome shotgun (WGS) entry which is preliminary data.</text>
</comment>
<dbReference type="GO" id="GO:0016757">
    <property type="term" value="F:glycosyltransferase activity"/>
    <property type="evidence" value="ECO:0007669"/>
    <property type="project" value="UniProtKB-KW"/>
</dbReference>
<dbReference type="PANTHER" id="PTHR12526:SF510">
    <property type="entry name" value="D-INOSITOL 3-PHOSPHATE GLYCOSYLTRANSFERASE"/>
    <property type="match status" value="1"/>
</dbReference>
<dbReference type="Gene3D" id="3.40.50.2000">
    <property type="entry name" value="Glycogen Phosphorylase B"/>
    <property type="match status" value="2"/>
</dbReference>
<dbReference type="Pfam" id="PF00534">
    <property type="entry name" value="Glycos_transf_1"/>
    <property type="match status" value="1"/>
</dbReference>
<dbReference type="InterPro" id="IPR028098">
    <property type="entry name" value="Glyco_trans_4-like_N"/>
</dbReference>
<protein>
    <recommendedName>
        <fullName evidence="7">Glycosyl transferase, group 1</fullName>
    </recommendedName>
</protein>
<keyword evidence="6" id="KW-1185">Reference proteome</keyword>
<dbReference type="RefSeq" id="WP_008277554.1">
    <property type="nucleotide sequence ID" value="NZ_AAXW01000047.1"/>
</dbReference>
<name>A3IVZ8_9CHRO</name>
<sequence length="355" mass="40625">MLWLRRRFDWMGKHSGYDQLCESMSTLLPHDTYKSVWQYPGQPQKKILRSIVERVGKKAKGSPMYALDSTTAEIKTILKSLQWHPDLIHITYVENQLGILLNWKERLSCKIIGTSHQPAGWWRLVHKCPKSITNLDALIVVGSKEVAYFEQYLPGRVFFVPHGVDTDFFCPSKEETKEQVRCIFSGKHLRDLATLAIVIDQVLSKNPEIQFDIIMPRTAGDRTNSTLIRIARHPQVHWYQGISDNRLRQLYQQASMLVLPIIDCTANNALVESISCGLPIISNNVGGLSDYTQETFAELLPIGDIEGFVNAILKLVDEPEEQCKRSKAARKFAEEQLDWDKIANKTLEIYEKLIT</sequence>
<evidence type="ECO:0000259" key="4">
    <source>
        <dbReference type="Pfam" id="PF13439"/>
    </source>
</evidence>
<dbReference type="Proteomes" id="UP000003781">
    <property type="component" value="Unassembled WGS sequence"/>
</dbReference>
<evidence type="ECO:0000313" key="6">
    <source>
        <dbReference type="Proteomes" id="UP000003781"/>
    </source>
</evidence>
<evidence type="ECO:0000256" key="1">
    <source>
        <dbReference type="ARBA" id="ARBA00022676"/>
    </source>
</evidence>
<dbReference type="EMBL" id="AAXW01000047">
    <property type="protein sequence ID" value="EAZ89309.1"/>
    <property type="molecule type" value="Genomic_DNA"/>
</dbReference>
<gene>
    <name evidence="5" type="ORF">CY0110_20405</name>
</gene>